<dbReference type="PRINTS" id="PR00024">
    <property type="entry name" value="HOMEOBOX"/>
</dbReference>
<keyword evidence="3 4" id="KW-0539">Nucleus</keyword>
<evidence type="ECO:0000313" key="10">
    <source>
        <dbReference type="RefSeq" id="XP_032815835.1"/>
    </source>
</evidence>
<keyword evidence="1 4" id="KW-0238">DNA-binding</keyword>
<evidence type="ECO:0000256" key="5">
    <source>
        <dbReference type="RuleBase" id="RU000682"/>
    </source>
</evidence>
<dbReference type="RefSeq" id="XP_032815835.1">
    <property type="nucleotide sequence ID" value="XM_032959944.1"/>
</dbReference>
<dbReference type="RefSeq" id="XP_032815826.1">
    <property type="nucleotide sequence ID" value="XM_032959935.1"/>
</dbReference>
<evidence type="ECO:0000256" key="3">
    <source>
        <dbReference type="ARBA" id="ARBA00023242"/>
    </source>
</evidence>
<keyword evidence="8" id="KW-1185">Reference proteome</keyword>
<dbReference type="PROSITE" id="PS00027">
    <property type="entry name" value="HOMEOBOX_1"/>
    <property type="match status" value="1"/>
</dbReference>
<dbReference type="GeneID" id="116945544"/>
<dbReference type="SMART" id="SM00389">
    <property type="entry name" value="HOX"/>
    <property type="match status" value="1"/>
</dbReference>
<dbReference type="Gene3D" id="1.10.10.60">
    <property type="entry name" value="Homeodomain-like"/>
    <property type="match status" value="1"/>
</dbReference>
<protein>
    <submittedName>
        <fullName evidence="9 10">Motor neuron and pancreas homeobox protein 1-like</fullName>
    </submittedName>
</protein>
<evidence type="ECO:0000313" key="9">
    <source>
        <dbReference type="RefSeq" id="XP_032815826.1"/>
    </source>
</evidence>
<dbReference type="Proteomes" id="UP001318040">
    <property type="component" value="Chromosome 2"/>
</dbReference>
<dbReference type="GO" id="GO:0048812">
    <property type="term" value="P:neuron projection morphogenesis"/>
    <property type="evidence" value="ECO:0007669"/>
    <property type="project" value="TreeGrafter"/>
</dbReference>
<evidence type="ECO:0000259" key="7">
    <source>
        <dbReference type="PROSITE" id="PS50071"/>
    </source>
</evidence>
<keyword evidence="2 4" id="KW-0371">Homeobox</keyword>
<organism evidence="8 9">
    <name type="scientific">Petromyzon marinus</name>
    <name type="common">Sea lamprey</name>
    <dbReference type="NCBI Taxonomy" id="7757"/>
    <lineage>
        <taxon>Eukaryota</taxon>
        <taxon>Metazoa</taxon>
        <taxon>Chordata</taxon>
        <taxon>Craniata</taxon>
        <taxon>Vertebrata</taxon>
        <taxon>Cyclostomata</taxon>
        <taxon>Hyperoartia</taxon>
        <taxon>Petromyzontiformes</taxon>
        <taxon>Petromyzontidae</taxon>
        <taxon>Petromyzon</taxon>
    </lineage>
</organism>
<feature type="compositionally biased region" description="Low complexity" evidence="6">
    <location>
        <begin position="270"/>
        <end position="287"/>
    </location>
</feature>
<accession>A0AAJ7WZJ4</accession>
<feature type="compositionally biased region" description="Low complexity" evidence="6">
    <location>
        <begin position="11"/>
        <end position="29"/>
    </location>
</feature>
<dbReference type="InterPro" id="IPR009057">
    <property type="entry name" value="Homeodomain-like_sf"/>
</dbReference>
<dbReference type="InterPro" id="IPR001356">
    <property type="entry name" value="HD"/>
</dbReference>
<dbReference type="AlphaFoldDB" id="A0AAJ7WZJ4"/>
<feature type="region of interest" description="Disordered" evidence="6">
    <location>
        <begin position="1"/>
        <end position="35"/>
    </location>
</feature>
<dbReference type="InterPro" id="IPR017970">
    <property type="entry name" value="Homeobox_CS"/>
</dbReference>
<dbReference type="KEGG" id="pmrn:116945544"/>
<feature type="compositionally biased region" description="Basic and acidic residues" evidence="6">
    <location>
        <begin position="297"/>
        <end position="306"/>
    </location>
</feature>
<dbReference type="GO" id="GO:0021520">
    <property type="term" value="P:spinal cord motor neuron cell fate specification"/>
    <property type="evidence" value="ECO:0007669"/>
    <property type="project" value="InterPro"/>
</dbReference>
<dbReference type="GO" id="GO:1990837">
    <property type="term" value="F:sequence-specific double-stranded DNA binding"/>
    <property type="evidence" value="ECO:0007669"/>
    <property type="project" value="TreeGrafter"/>
</dbReference>
<feature type="domain" description="Homeobox" evidence="7">
    <location>
        <begin position="198"/>
        <end position="258"/>
    </location>
</feature>
<gene>
    <name evidence="9 10" type="primary">LOC116945544</name>
</gene>
<evidence type="ECO:0000256" key="6">
    <source>
        <dbReference type="SAM" id="MobiDB-lite"/>
    </source>
</evidence>
<dbReference type="GO" id="GO:0000981">
    <property type="term" value="F:DNA-binding transcription factor activity, RNA polymerase II-specific"/>
    <property type="evidence" value="ECO:0007669"/>
    <property type="project" value="InterPro"/>
</dbReference>
<reference evidence="9 10" key="1">
    <citation type="submission" date="2025-04" db="UniProtKB">
        <authorList>
            <consortium name="RefSeq"/>
        </authorList>
    </citation>
    <scope>IDENTIFICATION</scope>
    <source>
        <tissue evidence="9 10">Sperm</tissue>
    </source>
</reference>
<evidence type="ECO:0000313" key="8">
    <source>
        <dbReference type="Proteomes" id="UP001318040"/>
    </source>
</evidence>
<dbReference type="PROSITE" id="PS50071">
    <property type="entry name" value="HOMEOBOX_2"/>
    <property type="match status" value="1"/>
</dbReference>
<dbReference type="PANTHER" id="PTHR24335:SF4">
    <property type="entry name" value="EXTRA-EXTRA"/>
    <property type="match status" value="1"/>
</dbReference>
<comment type="subcellular location">
    <subcellularLocation>
        <location evidence="4 5">Nucleus</location>
    </subcellularLocation>
</comment>
<dbReference type="InterPro" id="IPR020479">
    <property type="entry name" value="HD_metazoa"/>
</dbReference>
<dbReference type="SUPFAM" id="SSF46689">
    <property type="entry name" value="Homeodomain-like"/>
    <property type="match status" value="1"/>
</dbReference>
<feature type="DNA-binding region" description="Homeobox" evidence="4">
    <location>
        <begin position="200"/>
        <end position="259"/>
    </location>
</feature>
<dbReference type="PANTHER" id="PTHR24335">
    <property type="entry name" value="MOTOR NEURON AND PANCREAS HOMEOBOX PROTEIN"/>
    <property type="match status" value="1"/>
</dbReference>
<dbReference type="GO" id="GO:0005634">
    <property type="term" value="C:nucleus"/>
    <property type="evidence" value="ECO:0007669"/>
    <property type="project" value="UniProtKB-SubCell"/>
</dbReference>
<dbReference type="CDD" id="cd00086">
    <property type="entry name" value="homeodomain"/>
    <property type="match status" value="1"/>
</dbReference>
<evidence type="ECO:0000256" key="2">
    <source>
        <dbReference type="ARBA" id="ARBA00023155"/>
    </source>
</evidence>
<evidence type="ECO:0000256" key="4">
    <source>
        <dbReference type="PROSITE-ProRule" id="PRU00108"/>
    </source>
</evidence>
<proteinExistence type="predicted"/>
<evidence type="ECO:0000256" key="1">
    <source>
        <dbReference type="ARBA" id="ARBA00023125"/>
    </source>
</evidence>
<dbReference type="InterPro" id="IPR042768">
    <property type="entry name" value="MNX1/Ceh-12"/>
</dbReference>
<dbReference type="Pfam" id="PF00046">
    <property type="entry name" value="Homeodomain"/>
    <property type="match status" value="1"/>
</dbReference>
<sequence length="306" mass="33373">MAKSQGFRIDALLASPPSSCSSSRRGSAPTPCPSPVPPCRSPCSPCVAQEPCGTVYPQPCSTYSSQHHGQHLQHHIHHQQQHHGMVPRDTGHLHQSMHCEHTQQQQLHALQEQRTLPPLGHSFASGEAAYACREAGPHHLVHVQHRAGLGVAFPGPEARARGGPSGSVFLEAWLRASGTALLLPPLPPQYHGAMAVTGKCRRPRTAFSSQQLLELERHFSRQRYLSRPQRFQVASALMLTETQVKIWFQNRRMKWKRGKGGQLQEKQSLGPARNGQAGRPAPAAASAVITTGPGASKEPDRTSIPE</sequence>
<name>A0AAJ7WZJ4_PETMA</name>
<feature type="region of interest" description="Disordered" evidence="6">
    <location>
        <begin position="257"/>
        <end position="306"/>
    </location>
</feature>